<proteinExistence type="predicted"/>
<protein>
    <submittedName>
        <fullName evidence="1">Uncharacterized protein</fullName>
    </submittedName>
</protein>
<evidence type="ECO:0000313" key="2">
    <source>
        <dbReference type="Proteomes" id="UP000556329"/>
    </source>
</evidence>
<name>A0A841PMH1_9HYPH</name>
<dbReference type="Gene3D" id="1.20.272.10">
    <property type="match status" value="1"/>
</dbReference>
<dbReference type="GO" id="GO:0006260">
    <property type="term" value="P:DNA replication"/>
    <property type="evidence" value="ECO:0007669"/>
    <property type="project" value="InterPro"/>
</dbReference>
<dbReference type="InterPro" id="IPR008921">
    <property type="entry name" value="DNA_pol3_clamp-load_cplx_C"/>
</dbReference>
<keyword evidence="2" id="KW-1185">Reference proteome</keyword>
<organism evidence="1 2">
    <name type="scientific">Mesorhizobium sangaii</name>
    <dbReference type="NCBI Taxonomy" id="505389"/>
    <lineage>
        <taxon>Bacteria</taxon>
        <taxon>Pseudomonadati</taxon>
        <taxon>Pseudomonadota</taxon>
        <taxon>Alphaproteobacteria</taxon>
        <taxon>Hyphomicrobiales</taxon>
        <taxon>Phyllobacteriaceae</taxon>
        <taxon>Mesorhizobium</taxon>
    </lineage>
</organism>
<comment type="caution">
    <text evidence="1">The sequence shown here is derived from an EMBL/GenBank/DDBJ whole genome shotgun (WGS) entry which is preliminary data.</text>
</comment>
<dbReference type="Proteomes" id="UP000556329">
    <property type="component" value="Unassembled WGS sequence"/>
</dbReference>
<dbReference type="SUPFAM" id="SSF48019">
    <property type="entry name" value="post-AAA+ oligomerization domain-like"/>
    <property type="match status" value="1"/>
</dbReference>
<dbReference type="GO" id="GO:0003677">
    <property type="term" value="F:DNA binding"/>
    <property type="evidence" value="ECO:0007669"/>
    <property type="project" value="InterPro"/>
</dbReference>
<evidence type="ECO:0000313" key="1">
    <source>
        <dbReference type="EMBL" id="MBB6411870.1"/>
    </source>
</evidence>
<dbReference type="EMBL" id="JACHEF010000004">
    <property type="protein sequence ID" value="MBB6411870.1"/>
    <property type="molecule type" value="Genomic_DNA"/>
</dbReference>
<gene>
    <name evidence="1" type="ORF">HNQ71_004558</name>
</gene>
<dbReference type="RefSeq" id="WP_184874765.1">
    <property type="nucleotide sequence ID" value="NZ_JACHEF010000004.1"/>
</dbReference>
<dbReference type="AlphaFoldDB" id="A0A841PMH1"/>
<sequence>MSFPLFDAGSSTFQALASDHKAPSVEPLSVSLWLAMSALQKGIRRGDIDLATRAAATLLKADPAKLWRRLSGIVFEDIGLANLDAVKLVMATTAGKNFRRDFGGEHRVASLVVSRMCEAKKCRAVDDLLIAISHHHEVEALRRDIAHETLTEHLSRVEGSGALLGASLAALHASGTRWNGQVAGAATNPKALFAAMRSAGIDHDIVVLGEQGWKRTREALPILLPLVSRARPGGVLPVADDEFPPVIIARNGVPTYCLDGFSHEGKAALARFLRRDRASTRWLRKHVRAERRVAILHGAIFRVEGGLVRQRVQWPCAATLRRLADSGYHGLNLADPAGFLDMVRADLPTLDEVRYDVR</sequence>
<reference evidence="1 2" key="1">
    <citation type="submission" date="2020-08" db="EMBL/GenBank/DDBJ databases">
        <title>Genomic Encyclopedia of Type Strains, Phase IV (KMG-IV): sequencing the most valuable type-strain genomes for metagenomic binning, comparative biology and taxonomic classification.</title>
        <authorList>
            <person name="Goeker M."/>
        </authorList>
    </citation>
    <scope>NUCLEOTIDE SEQUENCE [LARGE SCALE GENOMIC DNA]</scope>
    <source>
        <strain evidence="1 2">DSM 100039</strain>
    </source>
</reference>
<accession>A0A841PMH1</accession>